<feature type="chain" id="PRO_5035467949" evidence="1">
    <location>
        <begin position="19"/>
        <end position="125"/>
    </location>
</feature>
<name>A0A8J9Z814_BRALA</name>
<dbReference type="Proteomes" id="UP000838412">
    <property type="component" value="Chromosome 17"/>
</dbReference>
<organism evidence="2 3">
    <name type="scientific">Branchiostoma lanceolatum</name>
    <name type="common">Common lancelet</name>
    <name type="synonym">Amphioxus lanceolatum</name>
    <dbReference type="NCBI Taxonomy" id="7740"/>
    <lineage>
        <taxon>Eukaryota</taxon>
        <taxon>Metazoa</taxon>
        <taxon>Chordata</taxon>
        <taxon>Cephalochordata</taxon>
        <taxon>Leptocardii</taxon>
        <taxon>Amphioxiformes</taxon>
        <taxon>Branchiostomatidae</taxon>
        <taxon>Branchiostoma</taxon>
    </lineage>
</organism>
<reference evidence="2" key="1">
    <citation type="submission" date="2022-01" db="EMBL/GenBank/DDBJ databases">
        <authorList>
            <person name="Braso-Vives M."/>
        </authorList>
    </citation>
    <scope>NUCLEOTIDE SEQUENCE</scope>
</reference>
<evidence type="ECO:0000313" key="2">
    <source>
        <dbReference type="EMBL" id="CAH1249390.1"/>
    </source>
</evidence>
<sequence length="125" mass="13965">MKLSVVALVLITIAVTYAADLSALDDVLQRLRDLKDNFETRGLFSFGKEKSVKRCDTKKNKALTKAYNRACGTRFKSYTLGVKQASTFLQNCKTLSRECCSKEGCVTNEIKECCPKCAYHSCLSM</sequence>
<accession>A0A8J9Z814</accession>
<keyword evidence="1" id="KW-0732">Signal</keyword>
<gene>
    <name evidence="2" type="primary">Hypp8601</name>
    <name evidence="2" type="ORF">BLAG_LOCUS10519</name>
</gene>
<proteinExistence type="predicted"/>
<dbReference type="AlphaFoldDB" id="A0A8J9Z814"/>
<evidence type="ECO:0000256" key="1">
    <source>
        <dbReference type="SAM" id="SignalP"/>
    </source>
</evidence>
<evidence type="ECO:0000313" key="3">
    <source>
        <dbReference type="Proteomes" id="UP000838412"/>
    </source>
</evidence>
<protein>
    <submittedName>
        <fullName evidence="2">Hypp8601 protein</fullName>
    </submittedName>
</protein>
<keyword evidence="3" id="KW-1185">Reference proteome</keyword>
<dbReference type="EMBL" id="OV696702">
    <property type="protein sequence ID" value="CAH1249390.1"/>
    <property type="molecule type" value="Genomic_DNA"/>
</dbReference>
<feature type="signal peptide" evidence="1">
    <location>
        <begin position="1"/>
        <end position="18"/>
    </location>
</feature>